<feature type="region of interest" description="Disordered" evidence="6">
    <location>
        <begin position="71"/>
        <end position="118"/>
    </location>
</feature>
<evidence type="ECO:0000256" key="5">
    <source>
        <dbReference type="SAM" id="Coils"/>
    </source>
</evidence>
<evidence type="ECO:0000256" key="1">
    <source>
        <dbReference type="ARBA" id="ARBA00022723"/>
    </source>
</evidence>
<sequence>MSSYGAQKGLFLNGVWHCDCNPRLPAVHFQTKKAGPNQKRWFRACQKTQESGERCKFFLWDDHAHSREAAALANNSRTEPGRANPPTPARRAPSPPPPYTIQTAPSASKRKRARSVSEDLADEFGLGEVDDDMLNDVMAQVETPSKAARTADFTTPATKRQKLPWQMQPSGSSRAHGLQTPQTERRTPGDPFALRRPTAGGALFAPSQRGEDEYQQTATPSSSFEGTPTPSRFKNAVADNLVTDVCGLLQTAHVHLNDETESELRSLLSKHAKNAEGYRRGRDVSRSTVKAKEAKITELTYRISTLEAELEAEKATVEHLQWQAQEESLDA</sequence>
<organism evidence="8 9">
    <name type="scientific">Decorospora gaudefroyi</name>
    <dbReference type="NCBI Taxonomy" id="184978"/>
    <lineage>
        <taxon>Eukaryota</taxon>
        <taxon>Fungi</taxon>
        <taxon>Dikarya</taxon>
        <taxon>Ascomycota</taxon>
        <taxon>Pezizomycotina</taxon>
        <taxon>Dothideomycetes</taxon>
        <taxon>Pleosporomycetidae</taxon>
        <taxon>Pleosporales</taxon>
        <taxon>Pleosporineae</taxon>
        <taxon>Pleosporaceae</taxon>
        <taxon>Decorospora</taxon>
    </lineage>
</organism>
<gene>
    <name evidence="8" type="ORF">BDW02DRAFT_570436</name>
</gene>
<feature type="compositionally biased region" description="Polar residues" evidence="6">
    <location>
        <begin position="215"/>
        <end position="230"/>
    </location>
</feature>
<keyword evidence="9" id="KW-1185">Reference proteome</keyword>
<keyword evidence="3" id="KW-0862">Zinc</keyword>
<evidence type="ECO:0000256" key="2">
    <source>
        <dbReference type="ARBA" id="ARBA00022771"/>
    </source>
</evidence>
<dbReference type="PROSITE" id="PS51999">
    <property type="entry name" value="ZF_GRF"/>
    <property type="match status" value="1"/>
</dbReference>
<dbReference type="InterPro" id="IPR010666">
    <property type="entry name" value="Znf_GRF"/>
</dbReference>
<dbReference type="OrthoDB" id="430051at2759"/>
<feature type="region of interest" description="Disordered" evidence="6">
    <location>
        <begin position="147"/>
        <end position="230"/>
    </location>
</feature>
<evidence type="ECO:0000259" key="7">
    <source>
        <dbReference type="PROSITE" id="PS51999"/>
    </source>
</evidence>
<reference evidence="8" key="1">
    <citation type="submission" date="2020-01" db="EMBL/GenBank/DDBJ databases">
        <authorList>
            <consortium name="DOE Joint Genome Institute"/>
            <person name="Haridas S."/>
            <person name="Albert R."/>
            <person name="Binder M."/>
            <person name="Bloem J."/>
            <person name="Labutti K."/>
            <person name="Salamov A."/>
            <person name="Andreopoulos B."/>
            <person name="Baker S.E."/>
            <person name="Barry K."/>
            <person name="Bills G."/>
            <person name="Bluhm B.H."/>
            <person name="Cannon C."/>
            <person name="Castanera R."/>
            <person name="Culley D.E."/>
            <person name="Daum C."/>
            <person name="Ezra D."/>
            <person name="Gonzalez J.B."/>
            <person name="Henrissat B."/>
            <person name="Kuo A."/>
            <person name="Liang C."/>
            <person name="Lipzen A."/>
            <person name="Lutzoni F."/>
            <person name="Magnuson J."/>
            <person name="Mondo S."/>
            <person name="Nolan M."/>
            <person name="Ohm R."/>
            <person name="Pangilinan J."/>
            <person name="Park H.-J."/>
            <person name="Ramirez L."/>
            <person name="Alfaro M."/>
            <person name="Sun H."/>
            <person name="Tritt A."/>
            <person name="Yoshinaga Y."/>
            <person name="Zwiers L.-H."/>
            <person name="Turgeon B.G."/>
            <person name="Goodwin S.B."/>
            <person name="Spatafora J.W."/>
            <person name="Crous P.W."/>
            <person name="Grigoriev I.V."/>
        </authorList>
    </citation>
    <scope>NUCLEOTIDE SEQUENCE</scope>
    <source>
        <strain evidence="8">P77</strain>
    </source>
</reference>
<feature type="coiled-coil region" evidence="5">
    <location>
        <begin position="289"/>
        <end position="323"/>
    </location>
</feature>
<feature type="domain" description="GRF-type" evidence="7">
    <location>
        <begin position="18"/>
        <end position="64"/>
    </location>
</feature>
<protein>
    <recommendedName>
        <fullName evidence="7">GRF-type domain-containing protein</fullName>
    </recommendedName>
</protein>
<proteinExistence type="predicted"/>
<dbReference type="AlphaFoldDB" id="A0A6A5K6Y8"/>
<dbReference type="GO" id="GO:0008270">
    <property type="term" value="F:zinc ion binding"/>
    <property type="evidence" value="ECO:0007669"/>
    <property type="project" value="UniProtKB-KW"/>
</dbReference>
<feature type="compositionally biased region" description="Pro residues" evidence="6">
    <location>
        <begin position="83"/>
        <end position="99"/>
    </location>
</feature>
<evidence type="ECO:0000256" key="3">
    <source>
        <dbReference type="ARBA" id="ARBA00022833"/>
    </source>
</evidence>
<keyword evidence="1" id="KW-0479">Metal-binding</keyword>
<evidence type="ECO:0000256" key="6">
    <source>
        <dbReference type="SAM" id="MobiDB-lite"/>
    </source>
</evidence>
<accession>A0A6A5K6Y8</accession>
<keyword evidence="5" id="KW-0175">Coiled coil</keyword>
<evidence type="ECO:0000313" key="8">
    <source>
        <dbReference type="EMBL" id="KAF1833028.1"/>
    </source>
</evidence>
<name>A0A6A5K6Y8_9PLEO</name>
<evidence type="ECO:0000313" key="9">
    <source>
        <dbReference type="Proteomes" id="UP000800040"/>
    </source>
</evidence>
<keyword evidence="2 4" id="KW-0863">Zinc-finger</keyword>
<evidence type="ECO:0000256" key="4">
    <source>
        <dbReference type="PROSITE-ProRule" id="PRU01343"/>
    </source>
</evidence>
<dbReference type="Proteomes" id="UP000800040">
    <property type="component" value="Unassembled WGS sequence"/>
</dbReference>
<dbReference type="EMBL" id="ML975326">
    <property type="protein sequence ID" value="KAF1833028.1"/>
    <property type="molecule type" value="Genomic_DNA"/>
</dbReference>